<protein>
    <submittedName>
        <fullName evidence="1">11330_t:CDS:1</fullName>
    </submittedName>
</protein>
<comment type="caution">
    <text evidence="1">The sequence shown here is derived from an EMBL/GenBank/DDBJ whole genome shotgun (WGS) entry which is preliminary data.</text>
</comment>
<organism evidence="1 2">
    <name type="scientific">Acaulospora colombiana</name>
    <dbReference type="NCBI Taxonomy" id="27376"/>
    <lineage>
        <taxon>Eukaryota</taxon>
        <taxon>Fungi</taxon>
        <taxon>Fungi incertae sedis</taxon>
        <taxon>Mucoromycota</taxon>
        <taxon>Glomeromycotina</taxon>
        <taxon>Glomeromycetes</taxon>
        <taxon>Diversisporales</taxon>
        <taxon>Acaulosporaceae</taxon>
        <taxon>Acaulospora</taxon>
    </lineage>
</organism>
<accession>A0ACA9LXY7</accession>
<dbReference type="EMBL" id="CAJVPT010009090">
    <property type="protein sequence ID" value="CAG8558404.1"/>
    <property type="molecule type" value="Genomic_DNA"/>
</dbReference>
<gene>
    <name evidence="1" type="ORF">ACOLOM_LOCUS5132</name>
</gene>
<dbReference type="Proteomes" id="UP000789525">
    <property type="component" value="Unassembled WGS sequence"/>
</dbReference>
<evidence type="ECO:0000313" key="1">
    <source>
        <dbReference type="EMBL" id="CAG8558404.1"/>
    </source>
</evidence>
<name>A0ACA9LXY7_9GLOM</name>
<reference evidence="1" key="1">
    <citation type="submission" date="2021-06" db="EMBL/GenBank/DDBJ databases">
        <authorList>
            <person name="Kallberg Y."/>
            <person name="Tangrot J."/>
            <person name="Rosling A."/>
        </authorList>
    </citation>
    <scope>NUCLEOTIDE SEQUENCE</scope>
    <source>
        <strain evidence="1">CL356</strain>
    </source>
</reference>
<proteinExistence type="predicted"/>
<evidence type="ECO:0000313" key="2">
    <source>
        <dbReference type="Proteomes" id="UP000789525"/>
    </source>
</evidence>
<keyword evidence="2" id="KW-1185">Reference proteome</keyword>
<feature type="non-terminal residue" evidence="1">
    <location>
        <position position="1"/>
    </location>
</feature>
<sequence length="82" mass="9401">EKIRENETIPRRKKEREKKIAFDSALESTNKSAKNKRSKGSGEESETWSRGNGAIDDVSDNREWDGSNHGVDDRVVRLKKRS</sequence>